<reference evidence="1" key="1">
    <citation type="submission" date="2023-05" db="EMBL/GenBank/DDBJ databases">
        <authorList>
            <person name="Stuckert A."/>
        </authorList>
    </citation>
    <scope>NUCLEOTIDE SEQUENCE</scope>
</reference>
<keyword evidence="2" id="KW-1185">Reference proteome</keyword>
<evidence type="ECO:0000313" key="1">
    <source>
        <dbReference type="EMBL" id="CAI9533218.1"/>
    </source>
</evidence>
<sequence>MPASSFHVPVPVTSGDTGARTGGKIESFNFFVNDYYIAKHCCFKAFHIHFVLTALSWALPAF</sequence>
<organism evidence="1 2">
    <name type="scientific">Staurois parvus</name>
    <dbReference type="NCBI Taxonomy" id="386267"/>
    <lineage>
        <taxon>Eukaryota</taxon>
        <taxon>Metazoa</taxon>
        <taxon>Chordata</taxon>
        <taxon>Craniata</taxon>
        <taxon>Vertebrata</taxon>
        <taxon>Euteleostomi</taxon>
        <taxon>Amphibia</taxon>
        <taxon>Batrachia</taxon>
        <taxon>Anura</taxon>
        <taxon>Neobatrachia</taxon>
        <taxon>Ranoidea</taxon>
        <taxon>Ranidae</taxon>
        <taxon>Staurois</taxon>
    </lineage>
</organism>
<accession>A0ABN9AC65</accession>
<dbReference type="Proteomes" id="UP001162483">
    <property type="component" value="Unassembled WGS sequence"/>
</dbReference>
<gene>
    <name evidence="1" type="ORF">SPARVUS_LOCUS337603</name>
</gene>
<evidence type="ECO:0000313" key="2">
    <source>
        <dbReference type="Proteomes" id="UP001162483"/>
    </source>
</evidence>
<protein>
    <submittedName>
        <fullName evidence="1">Uncharacterized protein</fullName>
    </submittedName>
</protein>
<proteinExistence type="predicted"/>
<comment type="caution">
    <text evidence="1">The sequence shown here is derived from an EMBL/GenBank/DDBJ whole genome shotgun (WGS) entry which is preliminary data.</text>
</comment>
<dbReference type="EMBL" id="CATNWA010000118">
    <property type="protein sequence ID" value="CAI9533218.1"/>
    <property type="molecule type" value="Genomic_DNA"/>
</dbReference>
<name>A0ABN9AC65_9NEOB</name>